<evidence type="ECO:0000256" key="5">
    <source>
        <dbReference type="SAM" id="MobiDB-lite"/>
    </source>
</evidence>
<dbReference type="EMBL" id="CP032550">
    <property type="protein sequence ID" value="QGU27967.1"/>
    <property type="molecule type" value="Genomic_DNA"/>
</dbReference>
<protein>
    <submittedName>
        <fullName evidence="7">Metal ABC transporter substrate-binding protein</fullName>
    </submittedName>
</protein>
<dbReference type="KEGG" id="moj:D7D94_10035"/>
<proteinExistence type="predicted"/>
<dbReference type="PANTHER" id="PTHR42953:SF1">
    <property type="entry name" value="METAL-BINDING PROTEIN HI_0362-RELATED"/>
    <property type="match status" value="1"/>
</dbReference>
<comment type="subcellular location">
    <subcellularLocation>
        <location evidence="1">Cell envelope</location>
    </subcellularLocation>
</comment>
<feature type="signal peptide" evidence="6">
    <location>
        <begin position="1"/>
        <end position="18"/>
    </location>
</feature>
<dbReference type="Gene3D" id="3.40.50.1980">
    <property type="entry name" value="Nitrogenase molybdenum iron protein domain"/>
    <property type="match status" value="2"/>
</dbReference>
<organism evidence="7 8">
    <name type="scientific">Microbacterium oryzae</name>
    <dbReference type="NCBI Taxonomy" id="743009"/>
    <lineage>
        <taxon>Bacteria</taxon>
        <taxon>Bacillati</taxon>
        <taxon>Actinomycetota</taxon>
        <taxon>Actinomycetes</taxon>
        <taxon>Micrococcales</taxon>
        <taxon>Microbacteriaceae</taxon>
        <taxon>Microbacterium</taxon>
    </lineage>
</organism>
<evidence type="ECO:0000313" key="7">
    <source>
        <dbReference type="EMBL" id="QGU27967.1"/>
    </source>
</evidence>
<evidence type="ECO:0000256" key="6">
    <source>
        <dbReference type="SAM" id="SignalP"/>
    </source>
</evidence>
<dbReference type="RefSeq" id="WP_156242471.1">
    <property type="nucleotide sequence ID" value="NZ_BAAAZL010000004.1"/>
</dbReference>
<dbReference type="InterPro" id="IPR050492">
    <property type="entry name" value="Bact_metal-bind_prot9"/>
</dbReference>
<accession>A0A6I6E5C1</accession>
<dbReference type="GO" id="GO:0046872">
    <property type="term" value="F:metal ion binding"/>
    <property type="evidence" value="ECO:0007669"/>
    <property type="project" value="UniProtKB-KW"/>
</dbReference>
<feature type="compositionally biased region" description="Basic and acidic residues" evidence="5">
    <location>
        <begin position="139"/>
        <end position="154"/>
    </location>
</feature>
<gene>
    <name evidence="7" type="ORF">D7D94_10035</name>
</gene>
<reference evidence="7 8" key="1">
    <citation type="submission" date="2018-09" db="EMBL/GenBank/DDBJ databases">
        <title>Whole genome sequencing of Microbacterium oryzae strain MB-10T.</title>
        <authorList>
            <person name="Das S.K."/>
        </authorList>
    </citation>
    <scope>NUCLEOTIDE SEQUENCE [LARGE SCALE GENOMIC DNA]</scope>
    <source>
        <strain evidence="7 8">MB-10</strain>
    </source>
</reference>
<dbReference type="OrthoDB" id="5296019at2"/>
<keyword evidence="4 6" id="KW-0732">Signal</keyword>
<keyword evidence="3" id="KW-0479">Metal-binding</keyword>
<dbReference type="PANTHER" id="PTHR42953">
    <property type="entry name" value="HIGH-AFFINITY ZINC UPTAKE SYSTEM PROTEIN ZNUA-RELATED"/>
    <property type="match status" value="1"/>
</dbReference>
<evidence type="ECO:0000313" key="8">
    <source>
        <dbReference type="Proteomes" id="UP000422989"/>
    </source>
</evidence>
<dbReference type="AlphaFoldDB" id="A0A6I6E5C1"/>
<keyword evidence="8" id="KW-1185">Reference proteome</keyword>
<dbReference type="InterPro" id="IPR006127">
    <property type="entry name" value="ZnuA-like"/>
</dbReference>
<keyword evidence="2" id="KW-0813">Transport</keyword>
<sequence>MIARRLLLPAVLAVPALALVGCASGGGAAAEGGSGEGDGIAVVASTSVYASLAEQLVGDAAEVSAIVDSPTQDPHSYEATARDQLAVEGADLAILNGGGYDHFMEELVEAAGTEHVLTVVEFSHAYPGNEGHEDGDEAEHDHEHADEASADAHEGHDHIEGFNEHVWYDPHTVAHFVESLAGELEELLPDDADDIAAREEALLADIEGLEASLQTVSDEAQGSHVFFTEPVGGYLAEAAGLEDVTTEGFAEAVEEGQDVAPATLLAATKAIEGGDVDVVVANAQTGGAETARIIETAEGADVPVVEYAETLPEGETYVSWMASNVSALQDALTSGE</sequence>
<dbReference type="SUPFAM" id="SSF53807">
    <property type="entry name" value="Helical backbone' metal receptor"/>
    <property type="match status" value="1"/>
</dbReference>
<dbReference type="Pfam" id="PF01297">
    <property type="entry name" value="ZnuA"/>
    <property type="match status" value="1"/>
</dbReference>
<dbReference type="GO" id="GO:0030001">
    <property type="term" value="P:metal ion transport"/>
    <property type="evidence" value="ECO:0007669"/>
    <property type="project" value="InterPro"/>
</dbReference>
<evidence type="ECO:0000256" key="1">
    <source>
        <dbReference type="ARBA" id="ARBA00004196"/>
    </source>
</evidence>
<name>A0A6I6E5C1_9MICO</name>
<evidence type="ECO:0000256" key="4">
    <source>
        <dbReference type="ARBA" id="ARBA00022729"/>
    </source>
</evidence>
<feature type="region of interest" description="Disordered" evidence="5">
    <location>
        <begin position="126"/>
        <end position="154"/>
    </location>
</feature>
<dbReference type="PROSITE" id="PS51257">
    <property type="entry name" value="PROKAR_LIPOPROTEIN"/>
    <property type="match status" value="1"/>
</dbReference>
<dbReference type="Proteomes" id="UP000422989">
    <property type="component" value="Chromosome"/>
</dbReference>
<evidence type="ECO:0000256" key="3">
    <source>
        <dbReference type="ARBA" id="ARBA00022723"/>
    </source>
</evidence>
<feature type="chain" id="PRO_5039555986" evidence="6">
    <location>
        <begin position="19"/>
        <end position="336"/>
    </location>
</feature>
<dbReference type="GO" id="GO:0030313">
    <property type="term" value="C:cell envelope"/>
    <property type="evidence" value="ECO:0007669"/>
    <property type="project" value="UniProtKB-SubCell"/>
</dbReference>
<evidence type="ECO:0000256" key="2">
    <source>
        <dbReference type="ARBA" id="ARBA00022448"/>
    </source>
</evidence>